<proteinExistence type="predicted"/>
<gene>
    <name evidence="1" type="ORF">GALL_82630</name>
</gene>
<comment type="caution">
    <text evidence="1">The sequence shown here is derived from an EMBL/GenBank/DDBJ whole genome shotgun (WGS) entry which is preliminary data.</text>
</comment>
<evidence type="ECO:0000313" key="1">
    <source>
        <dbReference type="EMBL" id="OIR09425.1"/>
    </source>
</evidence>
<accession>A0A1J5SLS9</accession>
<dbReference type="EMBL" id="MLJW01000026">
    <property type="protein sequence ID" value="OIR09425.1"/>
    <property type="molecule type" value="Genomic_DNA"/>
</dbReference>
<dbReference type="AlphaFoldDB" id="A0A1J5SLS9"/>
<organism evidence="1">
    <name type="scientific">mine drainage metagenome</name>
    <dbReference type="NCBI Taxonomy" id="410659"/>
    <lineage>
        <taxon>unclassified sequences</taxon>
        <taxon>metagenomes</taxon>
        <taxon>ecological metagenomes</taxon>
    </lineage>
</organism>
<name>A0A1J5SLS9_9ZZZZ</name>
<reference evidence="1" key="1">
    <citation type="submission" date="2016-10" db="EMBL/GenBank/DDBJ databases">
        <title>Sequence of Gallionella enrichment culture.</title>
        <authorList>
            <person name="Poehlein A."/>
            <person name="Muehling M."/>
            <person name="Daniel R."/>
        </authorList>
    </citation>
    <scope>NUCLEOTIDE SEQUENCE</scope>
</reference>
<protein>
    <submittedName>
        <fullName evidence="1">Uncharacterized protein</fullName>
    </submittedName>
</protein>
<sequence length="70" mass="7798">MQKFDFSILTRDGQRVESVVIAGNDEAEAERKLRQMYRYCEIVGCNAKGAGDGKAQQVMSVEDILSLISK</sequence>